<dbReference type="PANTHER" id="PTHR15696:SF0">
    <property type="entry name" value="TELOMERASE-BINDING PROTEIN EST1A"/>
    <property type="match status" value="1"/>
</dbReference>
<dbReference type="GO" id="GO:0070034">
    <property type="term" value="F:telomerase RNA binding"/>
    <property type="evidence" value="ECO:0007669"/>
    <property type="project" value="TreeGrafter"/>
</dbReference>
<feature type="region of interest" description="Disordered" evidence="2">
    <location>
        <begin position="97"/>
        <end position="149"/>
    </location>
</feature>
<sequence length="1397" mass="164955">MDKRKTISSRNYHYDEESLGKRIYHQQHSFDNDNYSQSQNSSRNHGHSSQRSAQELYRPPGSRNHHQPSSYYLSQNHHHYHQRSTYYHQNRLTQSNRHNNNVNHYYQHGNYGRKINNTTTGSSSSNSNYKISKNTQHHHHSEDSGQNSVEIMNQSNDRRRSKSERYEQNFNQFNKTLQTLSLNDQTSVIKRFDLPMCPNLKKSENRMELIKSINNLVLIDSLRNWNEKKSKSQSTAASSSSSPLPSSSSSSTSSSSASSEIKRPSNEGKPGLILLPLKPTMTPKIINEQGKMNDKSRSNAGIIRLNRDTMHQLLQRNSMNENNRHHPHHHQQQQQYSHHSDIEKHSAMIDQSPRDKRNTLVTQMSIDFNEFGNLIDRLRYYGGRQNWRNGQSQKFCHTDPNIQAIRIRIMNKCEHLLLIDLNRSTTQNVLPNTWEVCFYDFIRIYRQNNGGNEREMDKEIRDTNLMTTLAREGLDYFGTLYHRIIEKYQFQLKTLYDRHKYHSNTSFYSHLQDITYVVKIIFIYLGDLWRYIEIVPSSSSSSSSTHPSGYFINSKNYYMKAHMLVPKNSHICSQLALVSFYQKNYLDAIYYSIISFEYDIVHDRCSNRFRSKYIRVQSNRQNFLVFFDSVRAIHMKMMSIIRREYDQTMEREKLQRQRLERGHIRINKNYRIEYWVRPDRTIAKCDMYNFYDLAAVVSRNETEPDLYKFYEKFIIKSSSSATTTTTTLSIIAKSQFKDLKDRFTLSFLMAHAMLNYRVGLDRFYDVANQMILEFDSLINRSDNENQCNRLSPFFLIQLFTINMYSVANTMDDHQRDYRSQNAACYGFTQTNSYFVMSTMISIILKRMINLFDTFHRHHNDLIESINSLPLISKGKLSKKLSNEPECVDDFFGSIYHTLITKNSNMEIQQEWYDFYSFLPCIKLWSDWIISFNPYFPPQEMNDIKTPGIDQNVWQIFAQFLTQLHQIKQYPVVFYSDQKSKQHLSLSLPKLDIDQGDYELVQLPEDRCLDGFRILRDTPESSKFVRIPFVSEIAYIYMRIESIKLFGDYLCGLQHPYLRFDTKTSTFESLINTDDLENQPGIKLKQIQQRQLIEAINRDKNNDKIKDNDNNDDDDEYYSNDEEAIREINNLNLNPLERRKLLQYRMFCQHDRKHGHYFRMIEHIHEPKRRFIIIPRYVVFDTNCFINDLSSIMKFVHSKQPSSFIVTVPLIVVQELQSMIARGQRLNNNVTLSSEDIINNDEQQELINLRHKQLAKKSSEILDSLQEAFDSNMVNIRAITSKGSVLDRIDYKEESNNNLDAINNDDLILYGCINLVGKDRHCNDDHIDDKWMRTLLKDAGEQNLTNQDEFIYRDVILITDDMNLRIKSLGFDVPVKKFKQFRKWANTLDHHQPTASKS</sequence>
<dbReference type="RefSeq" id="XP_027195137.1">
    <property type="nucleotide sequence ID" value="XM_027339336.1"/>
</dbReference>
<proteinExistence type="predicted"/>
<dbReference type="FunCoup" id="A0A6P6XNW9">
    <property type="interactions" value="1323"/>
</dbReference>
<accession>A0A6P6XNW9</accession>
<dbReference type="InterPro" id="IPR002716">
    <property type="entry name" value="PIN_dom"/>
</dbReference>
<evidence type="ECO:0000313" key="6">
    <source>
        <dbReference type="RefSeq" id="XP_027195137.1"/>
    </source>
</evidence>
<dbReference type="SUPFAM" id="SSF48452">
    <property type="entry name" value="TPR-like"/>
    <property type="match status" value="1"/>
</dbReference>
<feature type="region of interest" description="Disordered" evidence="2">
    <location>
        <begin position="230"/>
        <end position="277"/>
    </location>
</feature>
<dbReference type="GO" id="GO:0000184">
    <property type="term" value="P:nuclear-transcribed mRNA catabolic process, nonsense-mediated decay"/>
    <property type="evidence" value="ECO:0007669"/>
    <property type="project" value="UniProtKB-KW"/>
</dbReference>
<dbReference type="GO" id="GO:0005697">
    <property type="term" value="C:telomerase holoenzyme complex"/>
    <property type="evidence" value="ECO:0007669"/>
    <property type="project" value="TreeGrafter"/>
</dbReference>
<dbReference type="PANTHER" id="PTHR15696">
    <property type="entry name" value="SMG-7 SUPPRESSOR WITH MORPHOLOGICAL EFFECT ON GENITALIA PROTEIN 7"/>
    <property type="match status" value="1"/>
</dbReference>
<feature type="region of interest" description="Disordered" evidence="2">
    <location>
        <begin position="31"/>
        <end position="71"/>
    </location>
</feature>
<keyword evidence="1" id="KW-0866">Nonsense-mediated mRNA decay</keyword>
<feature type="region of interest" description="Disordered" evidence="2">
    <location>
        <begin position="320"/>
        <end position="340"/>
    </location>
</feature>
<evidence type="ECO:0000256" key="1">
    <source>
        <dbReference type="ARBA" id="ARBA00023161"/>
    </source>
</evidence>
<feature type="domain" description="DNA/RNA-binding" evidence="3">
    <location>
        <begin position="554"/>
        <end position="976"/>
    </location>
</feature>
<gene>
    <name evidence="6" type="primary">LOC113789756</name>
</gene>
<organism evidence="5 6">
    <name type="scientific">Dermatophagoides pteronyssinus</name>
    <name type="common">European house dust mite</name>
    <dbReference type="NCBI Taxonomy" id="6956"/>
    <lineage>
        <taxon>Eukaryota</taxon>
        <taxon>Metazoa</taxon>
        <taxon>Ecdysozoa</taxon>
        <taxon>Arthropoda</taxon>
        <taxon>Chelicerata</taxon>
        <taxon>Arachnida</taxon>
        <taxon>Acari</taxon>
        <taxon>Acariformes</taxon>
        <taxon>Sarcoptiformes</taxon>
        <taxon>Astigmata</taxon>
        <taxon>Psoroptidia</taxon>
        <taxon>Analgoidea</taxon>
        <taxon>Pyroglyphidae</taxon>
        <taxon>Dermatophagoidinae</taxon>
        <taxon>Dermatophagoides</taxon>
    </lineage>
</organism>
<dbReference type="Gene3D" id="1.25.40.10">
    <property type="entry name" value="Tetratricopeptide repeat domain"/>
    <property type="match status" value="1"/>
</dbReference>
<dbReference type="GO" id="GO:0042162">
    <property type="term" value="F:telomeric DNA binding"/>
    <property type="evidence" value="ECO:0007669"/>
    <property type="project" value="TreeGrafter"/>
</dbReference>
<dbReference type="InterPro" id="IPR011990">
    <property type="entry name" value="TPR-like_helical_dom_sf"/>
</dbReference>
<dbReference type="Gene3D" id="3.40.50.1010">
    <property type="entry name" value="5'-nuclease"/>
    <property type="match status" value="1"/>
</dbReference>
<feature type="compositionally biased region" description="Low complexity" evidence="2">
    <location>
        <begin position="268"/>
        <end position="277"/>
    </location>
</feature>
<evidence type="ECO:0000256" key="2">
    <source>
        <dbReference type="SAM" id="MobiDB-lite"/>
    </source>
</evidence>
<feature type="compositionally biased region" description="Basic and acidic residues" evidence="2">
    <location>
        <begin position="1097"/>
        <end position="1108"/>
    </location>
</feature>
<dbReference type="Proteomes" id="UP000515146">
    <property type="component" value="Unplaced"/>
</dbReference>
<dbReference type="InterPro" id="IPR018834">
    <property type="entry name" value="DNA/RNA-bd_Est1-type"/>
</dbReference>
<feature type="domain" description="PIN" evidence="4">
    <location>
        <begin position="1177"/>
        <end position="1376"/>
    </location>
</feature>
<evidence type="ECO:0000313" key="5">
    <source>
        <dbReference type="Proteomes" id="UP000515146"/>
    </source>
</evidence>
<feature type="region of interest" description="Disordered" evidence="2">
    <location>
        <begin position="1097"/>
        <end position="1116"/>
    </location>
</feature>
<dbReference type="InParanoid" id="A0A6P6XNW9"/>
<name>A0A6P6XNW9_DERPT</name>
<feature type="compositionally biased region" description="Low complexity" evidence="2">
    <location>
        <begin position="114"/>
        <end position="134"/>
    </location>
</feature>
<dbReference type="Pfam" id="PF10373">
    <property type="entry name" value="EST1_DNA_bind"/>
    <property type="match status" value="1"/>
</dbReference>
<keyword evidence="5" id="KW-1185">Reference proteome</keyword>
<dbReference type="InterPro" id="IPR045153">
    <property type="entry name" value="Est1/Ebs1-like"/>
</dbReference>
<evidence type="ECO:0000259" key="4">
    <source>
        <dbReference type="Pfam" id="PF13638"/>
    </source>
</evidence>
<dbReference type="KEGG" id="dpte:113789756"/>
<feature type="compositionally biased region" description="Low complexity" evidence="2">
    <location>
        <begin position="232"/>
        <end position="259"/>
    </location>
</feature>
<dbReference type="OrthoDB" id="2017974at2759"/>
<reference evidence="6" key="1">
    <citation type="submission" date="2025-08" db="UniProtKB">
        <authorList>
            <consortium name="RefSeq"/>
        </authorList>
    </citation>
    <scope>IDENTIFICATION</scope>
    <source>
        <strain evidence="6">Airmid</strain>
    </source>
</reference>
<protein>
    <submittedName>
        <fullName evidence="6">Telomerase-binding protein EST1A-like</fullName>
    </submittedName>
</protein>
<feature type="compositionally biased region" description="Low complexity" evidence="2">
    <location>
        <begin position="32"/>
        <end position="43"/>
    </location>
</feature>
<evidence type="ECO:0000259" key="3">
    <source>
        <dbReference type="Pfam" id="PF10373"/>
    </source>
</evidence>
<dbReference type="Pfam" id="PF13638">
    <property type="entry name" value="PIN_4"/>
    <property type="match status" value="1"/>
</dbReference>
<dbReference type="OMA" id="CYIDWLE"/>